<name>A0AA42S759_9BURK</name>
<reference evidence="1" key="1">
    <citation type="submission" date="2022-09" db="EMBL/GenBank/DDBJ databases">
        <title>Intensive care unit water sources are persistently colonized with multi-drug resistant bacteria and are the site of extensive horizontal gene transfer of antibiotic resistance genes.</title>
        <authorList>
            <person name="Diorio-Toth L."/>
        </authorList>
    </citation>
    <scope>NUCLEOTIDE SEQUENCE</scope>
    <source>
        <strain evidence="1">GD03843</strain>
    </source>
</reference>
<comment type="caution">
    <text evidence="1">The sequence shown here is derived from an EMBL/GenBank/DDBJ whole genome shotgun (WGS) entry which is preliminary data.</text>
</comment>
<organism evidence="1 2">
    <name type="scientific">Achromobacter spanius</name>
    <dbReference type="NCBI Taxonomy" id="217203"/>
    <lineage>
        <taxon>Bacteria</taxon>
        <taxon>Pseudomonadati</taxon>
        <taxon>Pseudomonadota</taxon>
        <taxon>Betaproteobacteria</taxon>
        <taxon>Burkholderiales</taxon>
        <taxon>Alcaligenaceae</taxon>
        <taxon>Achromobacter</taxon>
    </lineage>
</organism>
<proteinExistence type="predicted"/>
<gene>
    <name evidence="1" type="ORF">N5D93_31740</name>
</gene>
<accession>A0AA42S759</accession>
<protein>
    <submittedName>
        <fullName evidence="1">Uncharacterized protein</fullName>
    </submittedName>
</protein>
<sequence>MADYGLRVRNDSLITQIDSTFRNLSFWTKGTLVANQATGFGSWRSGTVTVPYTSASAFAWRADFPSFVMGATFTATTMTVTFLSYIVGGSQAVINWYVFAPPDVTGFPAGQSYGLRVKNAAGVTTFDSRNQYMRYLASLGGTRADLPATQDNSPPQYLTYAMPGGSLPAVLQGNLCSYTQEVPVGVGPNPGYMFFWIASCVRQSGSTLGIANAPRVQGPYNDAMNAPLIDRPRWDYTVIDVSGL</sequence>
<dbReference type="AlphaFoldDB" id="A0AA42S759"/>
<evidence type="ECO:0000313" key="2">
    <source>
        <dbReference type="Proteomes" id="UP001161094"/>
    </source>
</evidence>
<dbReference type="EMBL" id="JAOCDZ010000055">
    <property type="protein sequence ID" value="MDH0740407.1"/>
    <property type="molecule type" value="Genomic_DNA"/>
</dbReference>
<dbReference type="RefSeq" id="WP_279997726.1">
    <property type="nucleotide sequence ID" value="NZ_JAOCDZ010000055.1"/>
</dbReference>
<evidence type="ECO:0000313" key="1">
    <source>
        <dbReference type="EMBL" id="MDH0740407.1"/>
    </source>
</evidence>
<dbReference type="Proteomes" id="UP001161094">
    <property type="component" value="Unassembled WGS sequence"/>
</dbReference>